<protein>
    <submittedName>
        <fullName evidence="2">Uncharacterized protein</fullName>
    </submittedName>
</protein>
<feature type="compositionally biased region" description="Low complexity" evidence="1">
    <location>
        <begin position="33"/>
        <end position="48"/>
    </location>
</feature>
<dbReference type="AlphaFoldDB" id="A0A391P0M5"/>
<evidence type="ECO:0000313" key="2">
    <source>
        <dbReference type="EMBL" id="GCA64039.1"/>
    </source>
</evidence>
<keyword evidence="3" id="KW-1185">Reference proteome</keyword>
<name>A0A391P0M5_9EUKA</name>
<comment type="caution">
    <text evidence="2">The sequence shown here is derived from an EMBL/GenBank/DDBJ whole genome shotgun (WGS) entry which is preliminary data.</text>
</comment>
<sequence>MSDDADSCTSGVGGTLVWDEKEVERESEREAEVVGPRAVSVLSTSSSGSERERDTSTSRSSEAESTFGVSVAEMGKRAGAMPEYWYTEDSDGQVSYKRTALGEYLYKEMMEAYPN</sequence>
<dbReference type="Proteomes" id="UP000265618">
    <property type="component" value="Unassembled WGS sequence"/>
</dbReference>
<feature type="non-terminal residue" evidence="2">
    <location>
        <position position="1"/>
    </location>
</feature>
<reference evidence="2 3" key="1">
    <citation type="journal article" date="2018" name="PLoS ONE">
        <title>The draft genome of Kipferlia bialata reveals reductive genome evolution in fornicate parasites.</title>
        <authorList>
            <person name="Tanifuji G."/>
            <person name="Takabayashi S."/>
            <person name="Kume K."/>
            <person name="Takagi M."/>
            <person name="Nakayama T."/>
            <person name="Kamikawa R."/>
            <person name="Inagaki Y."/>
            <person name="Hashimoto T."/>
        </authorList>
    </citation>
    <scope>NUCLEOTIDE SEQUENCE [LARGE SCALE GENOMIC DNA]</scope>
    <source>
        <strain evidence="2">NY0173</strain>
    </source>
</reference>
<evidence type="ECO:0000256" key="1">
    <source>
        <dbReference type="SAM" id="MobiDB-lite"/>
    </source>
</evidence>
<accession>A0A391P0M5</accession>
<gene>
    <name evidence="2" type="ORF">KIPB_012954</name>
</gene>
<organism evidence="2 3">
    <name type="scientific">Kipferlia bialata</name>
    <dbReference type="NCBI Taxonomy" id="797122"/>
    <lineage>
        <taxon>Eukaryota</taxon>
        <taxon>Metamonada</taxon>
        <taxon>Carpediemonas-like organisms</taxon>
        <taxon>Kipferlia</taxon>
    </lineage>
</organism>
<feature type="compositionally biased region" description="Basic and acidic residues" evidence="1">
    <location>
        <begin position="18"/>
        <end position="32"/>
    </location>
</feature>
<feature type="region of interest" description="Disordered" evidence="1">
    <location>
        <begin position="1"/>
        <end position="67"/>
    </location>
</feature>
<evidence type="ECO:0000313" key="3">
    <source>
        <dbReference type="Proteomes" id="UP000265618"/>
    </source>
</evidence>
<feature type="compositionally biased region" description="Low complexity" evidence="1">
    <location>
        <begin position="57"/>
        <end position="66"/>
    </location>
</feature>
<proteinExistence type="predicted"/>
<dbReference type="EMBL" id="BDIP01005934">
    <property type="protein sequence ID" value="GCA64039.1"/>
    <property type="molecule type" value="Genomic_DNA"/>
</dbReference>